<keyword evidence="2" id="KW-0812">Transmembrane</keyword>
<evidence type="ECO:0000259" key="4">
    <source>
        <dbReference type="Pfam" id="PF05506"/>
    </source>
</evidence>
<dbReference type="InterPro" id="IPR008475">
    <property type="entry name" value="PLipase_C_C"/>
</dbReference>
<dbReference type="InterPro" id="IPR013552">
    <property type="entry name" value="Thioester_dom"/>
</dbReference>
<feature type="chain" id="PRO_5046594671" evidence="3">
    <location>
        <begin position="39"/>
        <end position="479"/>
    </location>
</feature>
<organism evidence="6 7">
    <name type="scientific">Streptomyces noboritoensis</name>
    <dbReference type="NCBI Taxonomy" id="67337"/>
    <lineage>
        <taxon>Bacteria</taxon>
        <taxon>Bacillati</taxon>
        <taxon>Actinomycetota</taxon>
        <taxon>Actinomycetes</taxon>
        <taxon>Kitasatosporales</taxon>
        <taxon>Streptomycetaceae</taxon>
        <taxon>Streptomyces</taxon>
    </lineage>
</organism>
<name>A0ABV6TUW1_9ACTN</name>
<gene>
    <name evidence="6" type="ORF">ACFH04_31910</name>
</gene>
<feature type="domain" description="Bacterial phospholipase C C-terminal" evidence="4">
    <location>
        <begin position="338"/>
        <end position="402"/>
    </location>
</feature>
<feature type="region of interest" description="Disordered" evidence="1">
    <location>
        <begin position="408"/>
        <end position="446"/>
    </location>
</feature>
<protein>
    <submittedName>
        <fullName evidence="6">LAETG motif-containing sortase-dependent surface protein</fullName>
    </submittedName>
</protein>
<dbReference type="NCBIfam" id="NF041528">
    <property type="entry name" value="strep_LAETG"/>
    <property type="match status" value="1"/>
</dbReference>
<keyword evidence="7" id="KW-1185">Reference proteome</keyword>
<evidence type="ECO:0000256" key="1">
    <source>
        <dbReference type="SAM" id="MobiDB-lite"/>
    </source>
</evidence>
<feature type="compositionally biased region" description="Low complexity" evidence="1">
    <location>
        <begin position="410"/>
        <end position="437"/>
    </location>
</feature>
<proteinExistence type="predicted"/>
<dbReference type="Pfam" id="PF05506">
    <property type="entry name" value="PLipase_C_C"/>
    <property type="match status" value="1"/>
</dbReference>
<evidence type="ECO:0000256" key="2">
    <source>
        <dbReference type="SAM" id="Phobius"/>
    </source>
</evidence>
<accession>A0ABV6TUW1</accession>
<dbReference type="Pfam" id="PF08341">
    <property type="entry name" value="TED"/>
    <property type="match status" value="1"/>
</dbReference>
<feature type="domain" description="Thioester" evidence="5">
    <location>
        <begin position="98"/>
        <end position="202"/>
    </location>
</feature>
<dbReference type="EMBL" id="JBHMQV010000009">
    <property type="protein sequence ID" value="MFC0848280.1"/>
    <property type="molecule type" value="Genomic_DNA"/>
</dbReference>
<keyword evidence="3" id="KW-0732">Signal</keyword>
<feature type="signal peptide" evidence="3">
    <location>
        <begin position="1"/>
        <end position="38"/>
    </location>
</feature>
<dbReference type="InterPro" id="IPR023849">
    <property type="entry name" value="TQXA_dom"/>
</dbReference>
<evidence type="ECO:0000313" key="7">
    <source>
        <dbReference type="Proteomes" id="UP001589887"/>
    </source>
</evidence>
<evidence type="ECO:0000313" key="6">
    <source>
        <dbReference type="EMBL" id="MFC0848280.1"/>
    </source>
</evidence>
<dbReference type="RefSeq" id="WP_394322864.1">
    <property type="nucleotide sequence ID" value="NZ_JBHMQV010000009.1"/>
</dbReference>
<evidence type="ECO:0000259" key="5">
    <source>
        <dbReference type="Pfam" id="PF08341"/>
    </source>
</evidence>
<comment type="caution">
    <text evidence="6">The sequence shown here is derived from an EMBL/GenBank/DDBJ whole genome shotgun (WGS) entry which is preliminary data.</text>
</comment>
<dbReference type="Proteomes" id="UP001589887">
    <property type="component" value="Unassembled WGS sequence"/>
</dbReference>
<dbReference type="NCBIfam" id="TIGR01167">
    <property type="entry name" value="LPXTG_anchor"/>
    <property type="match status" value="1"/>
</dbReference>
<dbReference type="Gene3D" id="1.10.150.480">
    <property type="match status" value="1"/>
</dbReference>
<sequence>MFSVVHGFSVPKSVRKRGAARLAAAVAVSGLVAGGAIAGAGTAVADTPGQQHQGGAAATLKGLDPDASGKAVIHQQGGDRPVSAGLFQMVVDGGGTLRTYCIDIHNPTQPAAKYQETPWSGTSLSGNPDAGKIRWILEHSYPQVNDLTALAKSAGLKGQLTNGTAAAATQVAIWRYSDHAQVDAVDAQAKDLADWLTKSAQNVGEPKASLTLDNPAVSGKAGSKLGPVTVHTNADKVSVTPSEELKAAGVKVVDKAGKAATTAKNGSQLFFDVPAGAQPGSGSLTVQATTQVPVGRAFASESKSQTQILAGSSDSTVTAAAKATWAKQGAIPALTAAKNCAKGGVDVTATNKGDEAFTFKLAGFSYTIGAGKSKTVTVPVAEDQAYDFVITGPNGFKQEFKGVLDCKTAGTPSTTKPSSQPSPASAGGTSSGSTTGGDLAETGSSSSTPMIAGVAVALVVIGGGAVFFLRRKKAGTAGH</sequence>
<reference evidence="6 7" key="1">
    <citation type="submission" date="2024-09" db="EMBL/GenBank/DDBJ databases">
        <authorList>
            <person name="Sun Q."/>
            <person name="Mori K."/>
        </authorList>
    </citation>
    <scope>NUCLEOTIDE SEQUENCE [LARGE SCALE GENOMIC DNA]</scope>
    <source>
        <strain evidence="6 7">JCM 4557</strain>
    </source>
</reference>
<dbReference type="NCBIfam" id="TIGR03934">
    <property type="entry name" value="TQXA_dom"/>
    <property type="match status" value="1"/>
</dbReference>
<keyword evidence="2" id="KW-1133">Transmembrane helix</keyword>
<feature type="transmembrane region" description="Helical" evidence="2">
    <location>
        <begin position="450"/>
        <end position="469"/>
    </location>
</feature>
<evidence type="ECO:0000256" key="3">
    <source>
        <dbReference type="SAM" id="SignalP"/>
    </source>
</evidence>
<keyword evidence="2" id="KW-0472">Membrane</keyword>